<dbReference type="EMBL" id="JABJXA010000083">
    <property type="protein sequence ID" value="MBB1260185.1"/>
    <property type="molecule type" value="Genomic_DNA"/>
</dbReference>
<reference evidence="5" key="2">
    <citation type="submission" date="2020-05" db="EMBL/GenBank/DDBJ databases">
        <title>Classification of alakaliphilic streptomycetes isolated from an alkaline soil next to Lonar Crater, India and a proposal for the recognition of Streptomyces alkaliterrae sp. nov.</title>
        <authorList>
            <person name="Golinska P."/>
        </authorList>
    </citation>
    <scope>NUCLEOTIDE SEQUENCE [LARGE SCALE GENOMIC DNA]</scope>
    <source>
        <strain evidence="5">OF8</strain>
    </source>
</reference>
<accession>A0A5P0YNY6</accession>
<keyword evidence="4" id="KW-1185">Reference proteome</keyword>
<reference evidence="2" key="3">
    <citation type="journal article" name="Syst. Appl. Microbiol.">
        <title>Streptomyces alkaliterrae sp. nov., isolated from an alkaline soil, and emended descriptions of Streptomyces alkaliphilus, Streptomyces calidiresistens and Streptomyces durbertensis.</title>
        <authorList>
            <person name="Swiecimska M."/>
            <person name="Golinska P."/>
            <person name="Nouioui I."/>
            <person name="Wypij M."/>
            <person name="Rai M."/>
            <person name="Sangal V."/>
            <person name="Goodfellow M."/>
        </authorList>
    </citation>
    <scope>NUCLEOTIDE SEQUENCE</scope>
    <source>
        <strain evidence="2">OF8</strain>
    </source>
</reference>
<sequence length="206" mass="22783">MGVENGSQSIPWGGQWRRHLRSDHQMDLVRSWIRRLECPTCKTAAGRACRTSGGHPTDHHRARRDAAGPIPYEEWRKQGLIPEQQTYTIPAVLKESEKARADFNVDTALADSVAVVRMFLADRLGLFLQGEEAMDRIDDAVRQLIEVRGPVGTADLVTVLAGLVTMLLSANAGPDGDPDTLFEAVIRAQVGMARSLRTAERNRTDN</sequence>
<dbReference type="Proteomes" id="UP000517765">
    <property type="component" value="Unassembled WGS sequence"/>
</dbReference>
<evidence type="ECO:0000259" key="1">
    <source>
        <dbReference type="Pfam" id="PF24623"/>
    </source>
</evidence>
<organism evidence="3 4">
    <name type="scientific">Streptomyces alkaliterrae</name>
    <dbReference type="NCBI Taxonomy" id="2213162"/>
    <lineage>
        <taxon>Bacteria</taxon>
        <taxon>Bacillati</taxon>
        <taxon>Actinomycetota</taxon>
        <taxon>Actinomycetes</taxon>
        <taxon>Kitasatosporales</taxon>
        <taxon>Streptomycetaceae</taxon>
        <taxon>Streptomyces</taxon>
    </lineage>
</organism>
<name>A0A5P0YNY6_9ACTN</name>
<comment type="caution">
    <text evidence="3">The sequence shown here is derived from an EMBL/GenBank/DDBJ whole genome shotgun (WGS) entry which is preliminary data.</text>
</comment>
<protein>
    <recommendedName>
        <fullName evidence="1">DNA-binding phage zinc finger domain-containing protein</fullName>
    </recommendedName>
</protein>
<evidence type="ECO:0000313" key="5">
    <source>
        <dbReference type="Proteomes" id="UP000517765"/>
    </source>
</evidence>
<dbReference type="Pfam" id="PF24623">
    <property type="entry name" value="Phage_zn_bind_8"/>
    <property type="match status" value="1"/>
</dbReference>
<dbReference type="AlphaFoldDB" id="A0A5P0YNY6"/>
<dbReference type="Proteomes" id="UP000320857">
    <property type="component" value="Unassembled WGS sequence"/>
</dbReference>
<evidence type="ECO:0000313" key="2">
    <source>
        <dbReference type="EMBL" id="MBB1260185.1"/>
    </source>
</evidence>
<dbReference type="OrthoDB" id="4216323at2"/>
<dbReference type="InterPro" id="IPR056911">
    <property type="entry name" value="Phage_Znf_bind_put"/>
</dbReference>
<proteinExistence type="predicted"/>
<reference evidence="3 4" key="1">
    <citation type="submission" date="2019-10" db="EMBL/GenBank/DDBJ databases">
        <title>Streptomyces sp. nov., a novel actinobacterium isolated from alkaline environment.</title>
        <authorList>
            <person name="Golinska P."/>
        </authorList>
    </citation>
    <scope>NUCLEOTIDE SEQUENCE [LARGE SCALE GENOMIC DNA]</scope>
    <source>
        <strain evidence="3 4">OF1</strain>
    </source>
</reference>
<dbReference type="EMBL" id="VJYK02000071">
    <property type="protein sequence ID" value="MQS02073.1"/>
    <property type="molecule type" value="Genomic_DNA"/>
</dbReference>
<evidence type="ECO:0000313" key="3">
    <source>
        <dbReference type="EMBL" id="MQS02073.1"/>
    </source>
</evidence>
<gene>
    <name evidence="3" type="ORF">FNX44_009340</name>
    <name evidence="2" type="ORF">H3147_15280</name>
</gene>
<evidence type="ECO:0000313" key="4">
    <source>
        <dbReference type="Proteomes" id="UP000320857"/>
    </source>
</evidence>
<feature type="domain" description="DNA-binding phage zinc finger" evidence="1">
    <location>
        <begin position="32"/>
        <end position="76"/>
    </location>
</feature>